<dbReference type="InterPro" id="IPR036179">
    <property type="entry name" value="Ig-like_dom_sf"/>
</dbReference>
<gene>
    <name evidence="7" type="primary">SIGLEC1</name>
</gene>
<reference evidence="7" key="2">
    <citation type="submission" date="2025-09" db="UniProtKB">
        <authorList>
            <consortium name="Ensembl"/>
        </authorList>
    </citation>
    <scope>IDENTIFICATION</scope>
</reference>
<reference evidence="7" key="1">
    <citation type="submission" date="2025-08" db="UniProtKB">
        <authorList>
            <consortium name="Ensembl"/>
        </authorList>
    </citation>
    <scope>IDENTIFICATION</scope>
</reference>
<dbReference type="GO" id="GO:0005886">
    <property type="term" value="C:plasma membrane"/>
    <property type="evidence" value="ECO:0007669"/>
    <property type="project" value="TreeGrafter"/>
</dbReference>
<protein>
    <submittedName>
        <fullName evidence="7">Sialic acid binding Ig like lectin 1</fullName>
    </submittedName>
</protein>
<dbReference type="InterPro" id="IPR007110">
    <property type="entry name" value="Ig-like_dom"/>
</dbReference>
<evidence type="ECO:0000256" key="3">
    <source>
        <dbReference type="ARBA" id="ARBA00022989"/>
    </source>
</evidence>
<evidence type="ECO:0000313" key="8">
    <source>
        <dbReference type="Proteomes" id="UP000694404"/>
    </source>
</evidence>
<dbReference type="SUPFAM" id="SSF48726">
    <property type="entry name" value="Immunoglobulin"/>
    <property type="match status" value="3"/>
</dbReference>
<dbReference type="PANTHER" id="PTHR47243:SF1">
    <property type="entry name" value="SIALOADHESIN"/>
    <property type="match status" value="1"/>
</dbReference>
<dbReference type="AlphaFoldDB" id="A0A8C0GGN4"/>
<name>A0A8C0GGN4_CHEAB</name>
<dbReference type="PANTHER" id="PTHR47243">
    <property type="entry name" value="SIALOADHESIN"/>
    <property type="match status" value="1"/>
</dbReference>
<keyword evidence="2" id="KW-0812">Transmembrane</keyword>
<dbReference type="GO" id="GO:0046790">
    <property type="term" value="F:virion binding"/>
    <property type="evidence" value="ECO:0007669"/>
    <property type="project" value="TreeGrafter"/>
</dbReference>
<dbReference type="GeneTree" id="ENSGT01150000286907"/>
<dbReference type="InterPro" id="IPR013106">
    <property type="entry name" value="Ig_V-set"/>
</dbReference>
<evidence type="ECO:0000256" key="5">
    <source>
        <dbReference type="ARBA" id="ARBA00023157"/>
    </source>
</evidence>
<organism evidence="7 8">
    <name type="scientific">Chelonoidis abingdonii</name>
    <name type="common">Abingdon island giant tortoise</name>
    <name type="synonym">Testudo abingdonii</name>
    <dbReference type="NCBI Taxonomy" id="106734"/>
    <lineage>
        <taxon>Eukaryota</taxon>
        <taxon>Metazoa</taxon>
        <taxon>Chordata</taxon>
        <taxon>Craniata</taxon>
        <taxon>Vertebrata</taxon>
        <taxon>Euteleostomi</taxon>
        <taxon>Archelosauria</taxon>
        <taxon>Testudinata</taxon>
        <taxon>Testudines</taxon>
        <taxon>Cryptodira</taxon>
        <taxon>Durocryptodira</taxon>
        <taxon>Testudinoidea</taxon>
        <taxon>Testudinidae</taxon>
        <taxon>Chelonoidis</taxon>
    </lineage>
</organism>
<feature type="domain" description="Ig-like" evidence="6">
    <location>
        <begin position="236"/>
        <end position="320"/>
    </location>
</feature>
<keyword evidence="5" id="KW-1015">Disulfide bond</keyword>
<evidence type="ECO:0000256" key="4">
    <source>
        <dbReference type="ARBA" id="ARBA00023136"/>
    </source>
</evidence>
<dbReference type="InterPro" id="IPR003598">
    <property type="entry name" value="Ig_sub2"/>
</dbReference>
<dbReference type="Pfam" id="PF13895">
    <property type="entry name" value="Ig_2"/>
    <property type="match status" value="1"/>
</dbReference>
<dbReference type="InterPro" id="IPR003599">
    <property type="entry name" value="Ig_sub"/>
</dbReference>
<dbReference type="GO" id="GO:0005769">
    <property type="term" value="C:early endosome"/>
    <property type="evidence" value="ECO:0007669"/>
    <property type="project" value="TreeGrafter"/>
</dbReference>
<proteinExistence type="predicted"/>
<keyword evidence="3" id="KW-1133">Transmembrane helix</keyword>
<dbReference type="GO" id="GO:0075512">
    <property type="term" value="P:clathrin-dependent endocytosis of virus by host cell"/>
    <property type="evidence" value="ECO:0007669"/>
    <property type="project" value="TreeGrafter"/>
</dbReference>
<keyword evidence="8" id="KW-1185">Reference proteome</keyword>
<comment type="subcellular location">
    <subcellularLocation>
        <location evidence="1">Membrane</location>
        <topology evidence="1">Single-pass membrane protein</topology>
    </subcellularLocation>
</comment>
<evidence type="ECO:0000256" key="1">
    <source>
        <dbReference type="ARBA" id="ARBA00004167"/>
    </source>
</evidence>
<dbReference type="GO" id="GO:0005770">
    <property type="term" value="C:late endosome"/>
    <property type="evidence" value="ECO:0007669"/>
    <property type="project" value="TreeGrafter"/>
</dbReference>
<dbReference type="Proteomes" id="UP000694404">
    <property type="component" value="Unplaced"/>
</dbReference>
<dbReference type="SMART" id="SM00409">
    <property type="entry name" value="IG"/>
    <property type="match status" value="3"/>
</dbReference>
<dbReference type="Pfam" id="PF07686">
    <property type="entry name" value="V-set"/>
    <property type="match status" value="1"/>
</dbReference>
<keyword evidence="4" id="KW-0472">Membrane</keyword>
<dbReference type="InterPro" id="IPR013162">
    <property type="entry name" value="CD80_C2-set"/>
</dbReference>
<evidence type="ECO:0000256" key="2">
    <source>
        <dbReference type="ARBA" id="ARBA00022692"/>
    </source>
</evidence>
<dbReference type="Ensembl" id="ENSCABT00000007580.1">
    <property type="protein sequence ID" value="ENSCABP00000006936.1"/>
    <property type="gene ID" value="ENSCABG00000005224.1"/>
</dbReference>
<dbReference type="SMART" id="SM00408">
    <property type="entry name" value="IGc2"/>
    <property type="match status" value="1"/>
</dbReference>
<dbReference type="PROSITE" id="PS50835">
    <property type="entry name" value="IG_LIKE"/>
    <property type="match status" value="1"/>
</dbReference>
<evidence type="ECO:0000259" key="6">
    <source>
        <dbReference type="PROSITE" id="PS50835"/>
    </source>
</evidence>
<dbReference type="Gene3D" id="2.60.40.10">
    <property type="entry name" value="Immunoglobulins"/>
    <property type="match status" value="3"/>
</dbReference>
<evidence type="ECO:0000313" key="7">
    <source>
        <dbReference type="Ensembl" id="ENSCABP00000006936.1"/>
    </source>
</evidence>
<dbReference type="OMA" id="RVFCECH"/>
<dbReference type="Pfam" id="PF08205">
    <property type="entry name" value="C2-set_2"/>
    <property type="match status" value="1"/>
</dbReference>
<dbReference type="InterPro" id="IPR013783">
    <property type="entry name" value="Ig-like_fold"/>
</dbReference>
<sequence>MHLHLYTGMPSAHTLSFGSWGVTYPLSLHSIKDSCILIPCTFSYPSTVTSTGIVAIWYKDYDNERIVIYHSATPSEVDGRFQGRTELLGNLASHNCTLLLRGVRSEDSGKYNFRFEINQGDRWSDLRGVMVTVTDAPTSPTIAAPEDLREGMRVNFTCSSPYACPYDSTTLQWRGYNALLSTVTGTVQLDTTGVLSQQTLYSILSWQDHSKILFCEVSVGSKQATGEIALRVKYSPKGIKVVINPSTKNIRVGDAVSLMCSVNSTFPEVTTYKWYKGGTALGESQQILILQSVAREDYGLYHCEAENSNDKGSETSQAISLSVFSKVFKHLK</sequence>
<accession>A0A8C0GGN4</accession>